<dbReference type="RefSeq" id="WP_009627027.1">
    <property type="nucleotide sequence ID" value="NZ_VBTY01000071.1"/>
</dbReference>
<dbReference type="NCBIfam" id="TIGR03696">
    <property type="entry name" value="Rhs_assc_core"/>
    <property type="match status" value="1"/>
</dbReference>
<evidence type="ECO:0000256" key="2">
    <source>
        <dbReference type="SAM" id="MobiDB-lite"/>
    </source>
</evidence>
<dbReference type="EMBL" id="VBTY01000071">
    <property type="protein sequence ID" value="MDG3494923.1"/>
    <property type="molecule type" value="Genomic_DNA"/>
</dbReference>
<dbReference type="InterPro" id="IPR002035">
    <property type="entry name" value="VWF_A"/>
</dbReference>
<dbReference type="Pfam" id="PF05593">
    <property type="entry name" value="RHS_repeat"/>
    <property type="match status" value="6"/>
</dbReference>
<dbReference type="GO" id="GO:0007156">
    <property type="term" value="P:homophilic cell adhesion via plasma membrane adhesion molecules"/>
    <property type="evidence" value="ECO:0007669"/>
    <property type="project" value="InterPro"/>
</dbReference>
<dbReference type="InterPro" id="IPR013783">
    <property type="entry name" value="Ig-like_fold"/>
</dbReference>
<dbReference type="PANTHER" id="PTHR32305:SF15">
    <property type="entry name" value="PROTEIN RHSA-RELATED"/>
    <property type="match status" value="1"/>
</dbReference>
<evidence type="ECO:0000313" key="6">
    <source>
        <dbReference type="EMBL" id="MDG3494923.1"/>
    </source>
</evidence>
<dbReference type="InterPro" id="IPR050708">
    <property type="entry name" value="T6SS_VgrG/RHS"/>
</dbReference>
<evidence type="ECO:0000256" key="1">
    <source>
        <dbReference type="ARBA" id="ARBA00022737"/>
    </source>
</evidence>
<dbReference type="InterPro" id="IPR036465">
    <property type="entry name" value="vWFA_dom_sf"/>
</dbReference>
<keyword evidence="1" id="KW-0677">Repeat</keyword>
<feature type="domain" description="Cadherin" evidence="5">
    <location>
        <begin position="2922"/>
        <end position="3027"/>
    </location>
</feature>
<dbReference type="InterPro" id="IPR022385">
    <property type="entry name" value="Rhs_assc_core"/>
</dbReference>
<dbReference type="PROSITE" id="PS50268">
    <property type="entry name" value="CADHERIN_2"/>
    <property type="match status" value="1"/>
</dbReference>
<feature type="domain" description="VWFA" evidence="4">
    <location>
        <begin position="2602"/>
        <end position="2812"/>
    </location>
</feature>
<dbReference type="Gene3D" id="2.180.10.10">
    <property type="entry name" value="RHS repeat-associated core"/>
    <property type="match status" value="5"/>
</dbReference>
<dbReference type="InterPro" id="IPR008979">
    <property type="entry name" value="Galactose-bd-like_sf"/>
</dbReference>
<dbReference type="InterPro" id="IPR000421">
    <property type="entry name" value="FA58C"/>
</dbReference>
<dbReference type="SUPFAM" id="SSF49785">
    <property type="entry name" value="Galactose-binding domain-like"/>
    <property type="match status" value="2"/>
</dbReference>
<dbReference type="Pfam" id="PF25023">
    <property type="entry name" value="TEN_YD-shell"/>
    <property type="match status" value="2"/>
</dbReference>
<dbReference type="SUPFAM" id="SSF49313">
    <property type="entry name" value="Cadherin-like"/>
    <property type="match status" value="9"/>
</dbReference>
<organism evidence="6 7">
    <name type="scientific">Pseudanabaena catenata USMAC16</name>
    <dbReference type="NCBI Taxonomy" id="1855837"/>
    <lineage>
        <taxon>Bacteria</taxon>
        <taxon>Bacillati</taxon>
        <taxon>Cyanobacteriota</taxon>
        <taxon>Cyanophyceae</taxon>
        <taxon>Pseudanabaenales</taxon>
        <taxon>Pseudanabaenaceae</taxon>
        <taxon>Pseudanabaena</taxon>
    </lineage>
</organism>
<name>A0A9X4RHJ8_9CYAN</name>
<reference evidence="6" key="1">
    <citation type="submission" date="2019-05" db="EMBL/GenBank/DDBJ databases">
        <title>Whole genome sequencing of Pseudanabaena catenata USMAC16.</title>
        <authorList>
            <person name="Khan Z."/>
            <person name="Omar W.M."/>
            <person name="Convey P."/>
            <person name="Merican F."/>
            <person name="Najimudin N."/>
        </authorList>
    </citation>
    <scope>NUCLEOTIDE SEQUENCE</scope>
    <source>
        <strain evidence="6">USMAC16</strain>
    </source>
</reference>
<dbReference type="Pfam" id="PF00754">
    <property type="entry name" value="F5_F8_type_C"/>
    <property type="match status" value="2"/>
</dbReference>
<dbReference type="CDD" id="cd11304">
    <property type="entry name" value="Cadherin_repeat"/>
    <property type="match status" value="2"/>
</dbReference>
<dbReference type="InterPro" id="IPR031325">
    <property type="entry name" value="RHS_repeat"/>
</dbReference>
<dbReference type="PROSITE" id="PS50234">
    <property type="entry name" value="VWFA"/>
    <property type="match status" value="1"/>
</dbReference>
<dbReference type="Gene3D" id="2.60.120.380">
    <property type="match status" value="13"/>
</dbReference>
<dbReference type="CDD" id="cd00198">
    <property type="entry name" value="vWFA"/>
    <property type="match status" value="1"/>
</dbReference>
<evidence type="ECO:0000259" key="3">
    <source>
        <dbReference type="PROSITE" id="PS50022"/>
    </source>
</evidence>
<evidence type="ECO:0000259" key="5">
    <source>
        <dbReference type="PROSITE" id="PS50268"/>
    </source>
</evidence>
<evidence type="ECO:0000259" key="4">
    <source>
        <dbReference type="PROSITE" id="PS50234"/>
    </source>
</evidence>
<feature type="region of interest" description="Disordered" evidence="2">
    <location>
        <begin position="5486"/>
        <end position="5565"/>
    </location>
</feature>
<dbReference type="Gene3D" id="2.60.40.10">
    <property type="entry name" value="Immunoglobulins"/>
    <property type="match status" value="11"/>
</dbReference>
<comment type="caution">
    <text evidence="6">The sequence shown here is derived from an EMBL/GenBank/DDBJ whole genome shotgun (WGS) entry which is preliminary data.</text>
</comment>
<dbReference type="InterPro" id="IPR006530">
    <property type="entry name" value="YD"/>
</dbReference>
<accession>A0A9X4RHJ8</accession>
<dbReference type="PANTHER" id="PTHR32305">
    <property type="match status" value="1"/>
</dbReference>
<protein>
    <submittedName>
        <fullName evidence="6">Ig domain-containing protein</fullName>
    </submittedName>
</protein>
<feature type="compositionally biased region" description="Polar residues" evidence="2">
    <location>
        <begin position="5541"/>
        <end position="5550"/>
    </location>
</feature>
<keyword evidence="7" id="KW-1185">Reference proteome</keyword>
<dbReference type="GO" id="GO:0005509">
    <property type="term" value="F:calcium ion binding"/>
    <property type="evidence" value="ECO:0007669"/>
    <property type="project" value="InterPro"/>
</dbReference>
<dbReference type="Pfam" id="PF05345">
    <property type="entry name" value="He_PIG"/>
    <property type="match status" value="10"/>
</dbReference>
<sequence length="5577" mass="603299">MCNALNTDIIGSIAEKGEQDYYRFEGKAGQVLFFDDLGSSSGIYATLYDPNGRYTGFQISQGDGNPNDSAGLRLTSDGTYLISIDGSGETTGTYGFRLLNMADSPLVALNTDITGTFDNSDRGSVGYRFNLAERTYIYVDGQLGDGYWNIYNASGQRVTGNYTNADQELWLGTGEYWLVAQGTGNTDTDYKLKIITPDLLATPLALNGVVTGSISTKGEQDYYTFTGIAGDKLFLDALGSSPNLSFYITDPFGRNIYSTGNISDAGPDTNNTSLLLTKNGTYTITIDGNGEVTGNYKFRILSDSSSPLISIGDIIQGTFDNGGVASNGYRFNVSTTQTIHVDIQNGQSPNYWIIYGGDGQVVARQNFPNSADVNLTKGEYWLVAIGNSSADNTYKLQINSSYLASSNDPTPIPYIPNTTISGTIASSIVSPILNSNNSPVPYTVTASSEYYGYYPAYRAFDGSLNGSSFWATNGEPNPFIQIDLGTPTTVSGYSFVSRADGEYNQSPRWWVLSGSNDGTTFTSLDSRSGQPVWGVGEKREYALATADNYRYYRWTYTTEGAIGQNIISIQEIQLLNSIVDSKKIYSFDATSGQSFKFDGLSLGSNLKYSIIDPNGKLLISNAKEIESSKEIFASETGTYKLIIDSATKDGGSYRFNLVPTPSTPIPYSLNTTVSGTIAGSVVSPILTSNVASPYKVTASSEYFPAYFAFDGRTNNSNGYAMWHTNGEPNPFIQIDLGTSTSISGYSFVSRADGEYNQSPRQWVFAGSNDGINFTTLDSKSGQPIWGTGEKRSYALGETDSYRYYKWSLTAQSSIGQSYLCIQEIQLLNSVSTGDTKKVYSFDATAGQGLYFDSLTSNSALQYSIIDPKGRTLVKQGNLTSDRGEIFIGETGTYQLIIDASGGYAGNYSFNLVPYGNSSTIATPVTLGSNLSGTFGADGREAKFYRFTANANQLLAIDPSGDSNTYWFIYSPKGDTVASGRLSKYKEFFLNQTGEYTLVIAGNGAANNSYQLNLLAPSTTTTPLAIGTDISGNISTKGQYDSYTFTGKAGQQLFYDALGGDNYLYVTVYDPTGRRIVDRANNTSDRNLQDGLILQMNGTYTLQIGGSDYYSYYDLYETSYPTTSPYTTHTGNYKFRLLDKADATAVNVGDYITGTFDNGALGSKLYKLSLTETKALYFDGLQGDGTFRIYNSNGYEITNLNLNDGYDRELTLGVGEYLIVMQGRGSASNYQLRISQPPAYLNVPIDFDTVISDSITDKGAKRYYSFNGKAGKQIYFDGLGGNFGNNLVIYDPTGRVVFNQNPQYDATSSQELILQMDGVYQIVIDSSSHYYYDYSYVYPYLGDYKFRLLDKDNATVVNVGNDITGTFDNGALGSKAYKLTLTETKFLYFDGMQGNGVFHLYSPNGQEITSLGLNDGHDREFNLGAGEYLIVMQGNGNDPNYKLHISEPIILPTESIDLGAVVSGNISEKGVKRSFTFTGVAGHQLFYDALGSDYSFVAIYDPNGRRVFFQDGRYDYNPYDGSGSYSNLVNNSTGLILQMNGTYTVVIDASDHDYYRYYASQYDYVVPQLGNYKFRLLDKVLAPETTLDTVVSGLPDNNGLGTTQYRLNISERKYVYFDAQGGSGNWIIYSPDGKTRVASSELNRSQEFWLDAGEYTIAIQGVPQGSNTVPYQFKIVTPDLISTAYKVGDTISGSISEKGEKDFYTFEGKPGQRLFFDGLSTTANIYATLTSPTGKTIFSRLDTQSNYANEVLDENGIYTLTIDGSSYDYYGNVSLGNYSLRLLEYANASSFATSQAVLVQTNTDITGSLSDANGKQSNLYRFTGTQGQTLYIDTIAGDTSNFWGIYAPNGTSVTYGNLSTPGEIVLSQTGEYTLEVQGRGASNRDYTIRLITPNSSIANYTLGNVISTSLARKGETDTYSFTGNLGQRLFFDSITAPPNVRARLYSPTDILLKDSLLSEGEWLPETLAETGKYRLVIDGDGGAIGNYSFSLSDRAIASEISLATSISGTIAANSANLYKLNGKQGQVLSFDLTAPNLVGASWVIYDPSGIAIATPSSASPDFKVALASTGIYSLVINGSSGGEYSFQVTDITPAAVANSGIGVVQTVSINNAGATVDYEFTGKAGTQIFFDAQAYDSSNSYNNYYYGGYDYYSYYYSRFRLINPDGTVAQDNQSAVSDQVLTLSQTGTYRLQAYSAYPYAASNFRYNLLEMPNSFGSPTLNYLALNDTVTGTLNNKETKIYTFQNSVGTKVLFNGMYGDGVNAYLYDPSGRVVMSLGVNSSDSAPYTLTQEGLYHLAISGQANTYSGSLQRSYSFQLLDASTAQEVEYNLPITGSLDNGEKGTFYKITAEANKILYFDNLSFNTNWYYPYEYRWTLYGAGNNVIASNELRNDFEVKIDKAGEYYLYVAGAYATNPVDYKFRVVATDISNRRDVIVPGSGISGAKNDDGSLATVAVELQAKDGKGGTATQNYDIKLFADPNNANPVITSIPDTKYSLAEDGYRYQVKSLDPDSDSLVYRLINSPIGAVINRDTGELLWFPSASVVPGSKANFTVEVSDGRGGKDTQTFTVDVYGNLGKIQGAVFDDLNGNGLLDSKLIKGDNPSVVLAIDVSGSTAAPFLGTGKFKDVKTVLDAEVAAIKSLISSIIAQGQGSKLKIGFLPFTTGATIQDMDLVMAGLQEYTTALADSNGNGTSNISEVLALPLYHIPDGGSTLNNVIEQIDTLVNVLPGTPNLIFMSDGYFSNLNPTEINTIVANIKSRGGNVTAFGIGEAATTNTLKAIDPDAIKLIDINELSNIFTGFDERYALEPFKENVSVYLDLNNDGQYEAGEPTQLTKRGNAPNSVGQTPYYYTFDHLTPGNYTVRILTPNGYSLSTPDTGFATDVVTTAGETFSHLFGVTKIATPVNTAPQFTTIPPELTQLKAGQLLTYKAKAIDPDADSVTYSLVLAPKGMTVDNETGTVIWNPTKTQIADYYAQLEADRQRVGPSRAAAIAKTPVFNVLLRAQDGKGGQALQYIKVELLADNQAPVFTSIFPSTTPQANKAFQYQVNALDPNNDTVTFSLVTAPSGATINASTGLLTWQPTSNQVGDNNFTIKVTDGKGGESLQTGKLSVINAVPNRAPTISSNPRNSARYGNSYSYEILATDADGDALTYSLVTAPAGMTIKDNILSWLPSSSQFGDNNVSVKVTDTQGASSIQTFQIRVGSQLENKAPTISSAPNLVTTIDREYQYDLSGSDPNGDRLLWSLDKAPTGMVIDATTGRLRWQPTVNQIGEQAIAIRVSDNYGAYSVQEYTLKVNAINTAPNILSTPITKAGQGQPYVYNVVATDAENDAIRYSLISYPTGMSIDSETGKISWTPSYSNIGSYKIQVQATDSKGIFNTQTYQLEIVAAPNLNAINHTPSITSTPITQIDTTKPYRYQVVATDVDAGDSLSYGLINGGGATGITINPTTGLVTWDSPTLGTYNIEIGVTDSSGARATQGFTLNVSNQPSSAASNKPPQIVSTPITRIGQGQAYSYEVLARDPENNPVIYSLKSSPNGMAIDANTGKISWTGNIVGSYNVEVQATDSQGGFSSQSYQLEVIANPINHAPSITSTPQFQADTNSSYRYQVTASDPDAGDKLEYQLISNGGATGLAIDRQTGLLTGNNLSAGNYKVVIGVVDEGGLGAAQGFTLTARANQLPVIISDNPPTAVPNIPYVYDLRVSDPDGGSLKYSLDDASKNLGISIDELGRLRWTPSVNQIGAHPITISITDESGGVISQNFTINVQADSTAPSVKLTYAGSIPAAKGSAITFQVQATDDVKVSDLQLLVDGQAVPLDNYGIATVVLNKVGNIQIVAKAIDVAGNVGQDTTVSIPVFDPNAEAHAPEVSFQLFGIEDAISSLSDIKGLVDDPDDNLQSYVVDIAAVGTDDWTTIITGNSEVNAGGVLGKFDPSIFADDSYRIRLTATDTTGLSSSVEEQVNVVSGGLKLGNFTLSFTDLSIPISGIPINVTRTYDSLNAKVSDDFGYGWRLEFRDTDLRTSLAKDEVYEQTGLRTQAFKDGTKVFITLPGGKRETFTFKPTRDPISSYFPAIDGYDASIYHPAFTSEKGSTSTLTVVDTKLSYIDGKYYSLGSGVAYNPADGYFGNKYILTTKEGIVYEIDGTTGDLNTVTNPNGNTLTFTDAGITSDTGKAVTFQRDASGRITSVTDPLGQVVKYQYDAKGDLIGVSDRENNTTQFKYAQPTRDHFLTEVVDPLGRSGVKNEYDAQGRLVKLVDALGKPVQLAYDPTNSTQTVTDALGNPTTYVYDQRGNVVSEVDANGGVVSRTYDDQNNLLKKVDADGVTTTYTYDSNGNPLTLTDGDGNTTRMQYNRYSEILNVISPTGLAVSSSYDDRGNLISRTNTDGQTTTFSYDSLGRLISQTAPDGEVSTFEYDRYGNAIGFTDSRGNKTNATYDLNGKVTNLSMVFPTENQTLNISYTYDKAGRVTSITDPQGNVSRTEYDANVNVTATIDIRGNRTEYFYDEKGQQIKVILPDNTPNNAADNPVLLTEYDAVGRVISKTSATGLKTHYEYDALGQLTDTIFADLTPNDNSDNPREHIEYTASGRIKATIDIFGNRTEYTYDALGRISQERDFFGNPIGNDTTYTYNTGGQVTSVTDAKNRTTQIGLDAQGRSSVNTYFDGTTSNVVYDALGRVKSETNQLGQTTSYEYDAFGKVSAMIDALNQRTQFTYNSRGSLVKVTDALGHETQYEYDQYNRRTAVIDGNGNRTETTYDQFGQAIAIKDANLHTTEYAYNNLGELTAVKLANQATTIYGYDNLGRQTLFEDANGNKTTYEYDAFNRKVATNLALGQRSTTIFNNFGQVAKTTDFNGNVITYAYDLYGRLANKSFSDPRVATVGYTYDPVTSQIKTVTDGRGVTTYSFDSYDRVNLVASPDGQTVGYSYDVLGNLKTLTTAANTVNYAYDKLNRLDTVTSGIQLAKYSYDAAGNLIGTVLADGTTEADTYDAANRLTGMVTRDSSGAVLSSYAYTLDGVGNRTKVVENNGRTVNYAYDVLNQLQSESMTDPILGNRTIAYEYDSVGNRLKRNDSDPASGVTTYIYDANNRLKNTTNGNKVTNFTYDNNGSTLTKYDGTNTVVYDWINDGENRLVGVTSTNNGVTSQSNYIYDANGNRVASITDGVRKNYLLDSRGNAKVLQESDVNGQILNKYTFGLGLIKSEGGGNTRFYHSDGLGSTRLLTDASGQVTDRYVYDAYGKLIASAGNSSNSFQFAGEQRDGTGLDYLRARYYDSDLGRFISKDAFGGRMSSPISKNPYAYANNNPINFTDPSGYDALGATESTAIIGILSSIAYASVNVASFIVQAALRGAAFEATHFVIIVAGAFVVQLLVPDSAADGTLPSSFTEKQGGFDPNDINFGKDIDSVLRDLAYGYPLPDGDFNPNDDFDPNSINTNKGRDSNESWRDLIETFPSTNGGFSPNDINFGKDLGGLLLPHIFLSVKDVIIDSNKYPESAQHVRDAQASGYPEELTIDRSGASKNRKDSLRGIDTVSGKDRDEYPPAVFQEGGSGSSVRPINPSDNRGAGSTIGHQIKDLPDGTKVRIVVDP</sequence>
<dbReference type="Proteomes" id="UP001152872">
    <property type="component" value="Unassembled WGS sequence"/>
</dbReference>
<evidence type="ECO:0000313" key="7">
    <source>
        <dbReference type="Proteomes" id="UP001152872"/>
    </source>
</evidence>
<dbReference type="InterPro" id="IPR006644">
    <property type="entry name" value="Cadg"/>
</dbReference>
<dbReference type="InterPro" id="IPR015919">
    <property type="entry name" value="Cadherin-like_sf"/>
</dbReference>
<dbReference type="SUPFAM" id="SSF53300">
    <property type="entry name" value="vWA-like"/>
    <property type="match status" value="1"/>
</dbReference>
<dbReference type="NCBIfam" id="TIGR01643">
    <property type="entry name" value="YD_repeat_2x"/>
    <property type="match status" value="10"/>
</dbReference>
<dbReference type="GO" id="GO:0016020">
    <property type="term" value="C:membrane"/>
    <property type="evidence" value="ECO:0007669"/>
    <property type="project" value="InterPro"/>
</dbReference>
<dbReference type="SUPFAM" id="SSF117074">
    <property type="entry name" value="Hypothetical protein PA1324"/>
    <property type="match status" value="1"/>
</dbReference>
<dbReference type="PROSITE" id="PS50022">
    <property type="entry name" value="FA58C_3"/>
    <property type="match status" value="2"/>
</dbReference>
<gene>
    <name evidence="6" type="ORF">FEV09_10175</name>
</gene>
<feature type="compositionally biased region" description="Basic and acidic residues" evidence="2">
    <location>
        <begin position="5510"/>
        <end position="5529"/>
    </location>
</feature>
<feature type="domain" description="F5/8 type C" evidence="3">
    <location>
        <begin position="678"/>
        <end position="776"/>
    </location>
</feature>
<dbReference type="InterPro" id="IPR056823">
    <property type="entry name" value="TEN-like_YD-shell"/>
</dbReference>
<dbReference type="Gene3D" id="3.40.50.410">
    <property type="entry name" value="von Willebrand factor, type A domain"/>
    <property type="match status" value="1"/>
</dbReference>
<dbReference type="Gene3D" id="2.60.120.260">
    <property type="entry name" value="Galactose-binding domain-like"/>
    <property type="match status" value="2"/>
</dbReference>
<feature type="domain" description="F5/8 type C" evidence="3">
    <location>
        <begin position="428"/>
        <end position="577"/>
    </location>
</feature>
<dbReference type="InterPro" id="IPR002126">
    <property type="entry name" value="Cadherin-like_dom"/>
</dbReference>
<proteinExistence type="predicted"/>
<dbReference type="SMART" id="SM00736">
    <property type="entry name" value="CADG"/>
    <property type="match status" value="4"/>
</dbReference>